<comment type="caution">
    <text evidence="1">The sequence shown here is derived from an EMBL/GenBank/DDBJ whole genome shotgun (WGS) entry which is preliminary data.</text>
</comment>
<accession>A0A8J1TYS7</accession>
<dbReference type="EMBL" id="CAIIXF020000010">
    <property type="protein sequence ID" value="CAH1797015.1"/>
    <property type="molecule type" value="Genomic_DNA"/>
</dbReference>
<sequence>MSATVRSSVRPKSSKQPWGTVIKPEYGLGYQKMTAYEVSQTVDRLSQKRPQGEPILITVPQKEMKKSDQVAMIERLNTNEKTPDTKRTMRDSSYKNMGVVSSYAWKGWY</sequence>
<dbReference type="Proteomes" id="UP000749559">
    <property type="component" value="Unassembled WGS sequence"/>
</dbReference>
<dbReference type="OrthoDB" id="10021290at2759"/>
<dbReference type="AlphaFoldDB" id="A0A8J1TYS7"/>
<keyword evidence="2" id="KW-1185">Reference proteome</keyword>
<evidence type="ECO:0000313" key="2">
    <source>
        <dbReference type="Proteomes" id="UP000749559"/>
    </source>
</evidence>
<evidence type="ECO:0000313" key="1">
    <source>
        <dbReference type="EMBL" id="CAH1797015.1"/>
    </source>
</evidence>
<reference evidence="1" key="1">
    <citation type="submission" date="2022-03" db="EMBL/GenBank/DDBJ databases">
        <authorList>
            <person name="Martin C."/>
        </authorList>
    </citation>
    <scope>NUCLEOTIDE SEQUENCE</scope>
</reference>
<organism evidence="1 2">
    <name type="scientific">Owenia fusiformis</name>
    <name type="common">Polychaete worm</name>
    <dbReference type="NCBI Taxonomy" id="6347"/>
    <lineage>
        <taxon>Eukaryota</taxon>
        <taxon>Metazoa</taxon>
        <taxon>Spiralia</taxon>
        <taxon>Lophotrochozoa</taxon>
        <taxon>Annelida</taxon>
        <taxon>Polychaeta</taxon>
        <taxon>Sedentaria</taxon>
        <taxon>Canalipalpata</taxon>
        <taxon>Sabellida</taxon>
        <taxon>Oweniida</taxon>
        <taxon>Oweniidae</taxon>
        <taxon>Owenia</taxon>
    </lineage>
</organism>
<gene>
    <name evidence="1" type="ORF">OFUS_LOCUS21359</name>
</gene>
<protein>
    <submittedName>
        <fullName evidence="1">Uncharacterized protein</fullName>
    </submittedName>
</protein>
<proteinExistence type="predicted"/>
<name>A0A8J1TYS7_OWEFU</name>